<dbReference type="EMBL" id="AMZO01000026">
    <property type="protein sequence ID" value="ELR64439.1"/>
    <property type="molecule type" value="Genomic_DNA"/>
</dbReference>
<reference evidence="1 2" key="1">
    <citation type="submission" date="2012-12" db="EMBL/GenBank/DDBJ databases">
        <title>Genome Assembly of Photobacterium sp. AK15.</title>
        <authorList>
            <person name="Khatri I."/>
            <person name="Vaidya B."/>
            <person name="Srinivas T.N.R."/>
            <person name="Subramanian S."/>
            <person name="Pinnaka A."/>
        </authorList>
    </citation>
    <scope>NUCLEOTIDE SEQUENCE [LARGE SCALE GENOMIC DNA]</scope>
    <source>
        <strain evidence="1 2">AK15</strain>
    </source>
</reference>
<dbReference type="AlphaFoldDB" id="L8JA58"/>
<sequence>MPIVKFLDKIVPVMKLARNGMKLRQILAVRAITVCMESFC</sequence>
<dbReference type="Proteomes" id="UP000011134">
    <property type="component" value="Unassembled WGS sequence"/>
</dbReference>
<organism evidence="1 2">
    <name type="scientific">Photobacterium marinum</name>
    <dbReference type="NCBI Taxonomy" id="1056511"/>
    <lineage>
        <taxon>Bacteria</taxon>
        <taxon>Pseudomonadati</taxon>
        <taxon>Pseudomonadota</taxon>
        <taxon>Gammaproteobacteria</taxon>
        <taxon>Vibrionales</taxon>
        <taxon>Vibrionaceae</taxon>
        <taxon>Photobacterium</taxon>
    </lineage>
</organism>
<proteinExistence type="predicted"/>
<protein>
    <submittedName>
        <fullName evidence="1">Uncharacterized protein</fullName>
    </submittedName>
</protein>
<name>L8JA58_9GAMM</name>
<accession>L8JA58</accession>
<keyword evidence="2" id="KW-1185">Reference proteome</keyword>
<comment type="caution">
    <text evidence="1">The sequence shown here is derived from an EMBL/GenBank/DDBJ whole genome shotgun (WGS) entry which is preliminary data.</text>
</comment>
<evidence type="ECO:0000313" key="1">
    <source>
        <dbReference type="EMBL" id="ELR64439.1"/>
    </source>
</evidence>
<gene>
    <name evidence="1" type="ORF">C942_02463</name>
</gene>
<evidence type="ECO:0000313" key="2">
    <source>
        <dbReference type="Proteomes" id="UP000011134"/>
    </source>
</evidence>